<keyword evidence="5" id="KW-1015">Disulfide bond</keyword>
<reference evidence="8 9" key="1">
    <citation type="journal article" date="2015" name="Sci. Rep.">
        <title>Genome of the facultative scuticociliatosis pathogen Pseudocohnilembus persalinus provides insight into its virulence through horizontal gene transfer.</title>
        <authorList>
            <person name="Xiong J."/>
            <person name="Wang G."/>
            <person name="Cheng J."/>
            <person name="Tian M."/>
            <person name="Pan X."/>
            <person name="Warren A."/>
            <person name="Jiang C."/>
            <person name="Yuan D."/>
            <person name="Miao W."/>
        </authorList>
    </citation>
    <scope>NUCLEOTIDE SEQUENCE [LARGE SCALE GENOMIC DNA]</scope>
    <source>
        <strain evidence="8">36N120E</strain>
    </source>
</reference>
<evidence type="ECO:0000313" key="8">
    <source>
        <dbReference type="EMBL" id="KRW98923.1"/>
    </source>
</evidence>
<evidence type="ECO:0000256" key="1">
    <source>
        <dbReference type="ARBA" id="ARBA00007447"/>
    </source>
</evidence>
<dbReference type="Pfam" id="PF00026">
    <property type="entry name" value="Asp"/>
    <property type="match status" value="2"/>
</dbReference>
<sequence>MNEQNSYDQNVWNHFENKFKQIQNDKLNQLKEIKSNLWENSFYQDEQLGDLNNLKNELELQKGIQTLSEQIIGVKNFKNLQYYIDLEVGSQQQLMTFILDTGSHILWVPTVDCEDESGNVNCHQHNDCYFYFDDIPNHITENSVYVPSSMNDYWTVMVLDFQINGVSIKSLLDTKNSCIDSGTSYALISEKAFDYFWEQLEETGYCRKLGQNGYNCECIDEMSNYNYPILQIYTRGALLEMGPDDYLDKTDGFRYCRLMIRGLPSDYPIMLFGDTFFRKYPILYDKLNNQIGFTNAIKLNSPSSISYFGIIKLCGLLSGGLLLIVLMTSIDINEDKKYQRNLQKEKKQIYQKLLGDDINDNLEYLDINNKENNIQKQIQTENFNNYVNYKQSNKKLDYQAILTIETGIKSKNITNNML</sequence>
<evidence type="ECO:0000256" key="6">
    <source>
        <dbReference type="SAM" id="Phobius"/>
    </source>
</evidence>
<proteinExistence type="inferred from homology"/>
<dbReference type="InParanoid" id="A0A0V0Q9S4"/>
<dbReference type="GO" id="GO:0004190">
    <property type="term" value="F:aspartic-type endopeptidase activity"/>
    <property type="evidence" value="ECO:0007669"/>
    <property type="project" value="UniProtKB-KW"/>
</dbReference>
<dbReference type="InterPro" id="IPR001461">
    <property type="entry name" value="Aspartic_peptidase_A1"/>
</dbReference>
<dbReference type="PANTHER" id="PTHR47966">
    <property type="entry name" value="BETA-SITE APP-CLEAVING ENZYME, ISOFORM A-RELATED"/>
    <property type="match status" value="1"/>
</dbReference>
<comment type="caution">
    <text evidence="8">The sequence shown here is derived from an EMBL/GenBank/DDBJ whole genome shotgun (WGS) entry which is preliminary data.</text>
</comment>
<keyword evidence="6" id="KW-0472">Membrane</keyword>
<keyword evidence="2" id="KW-0645">Protease</keyword>
<dbReference type="GO" id="GO:0006508">
    <property type="term" value="P:proteolysis"/>
    <property type="evidence" value="ECO:0007669"/>
    <property type="project" value="UniProtKB-KW"/>
</dbReference>
<feature type="domain" description="Peptidase A1" evidence="7">
    <location>
        <begin position="145"/>
        <end position="294"/>
    </location>
</feature>
<keyword evidence="4" id="KW-0378">Hydrolase</keyword>
<keyword evidence="3" id="KW-0064">Aspartyl protease</keyword>
<keyword evidence="9" id="KW-1185">Reference proteome</keyword>
<feature type="transmembrane region" description="Helical" evidence="6">
    <location>
        <begin position="305"/>
        <end position="330"/>
    </location>
</feature>
<dbReference type="Proteomes" id="UP000054937">
    <property type="component" value="Unassembled WGS sequence"/>
</dbReference>
<keyword evidence="6" id="KW-0812">Transmembrane</keyword>
<evidence type="ECO:0000256" key="3">
    <source>
        <dbReference type="ARBA" id="ARBA00022750"/>
    </source>
</evidence>
<protein>
    <submittedName>
        <fullName evidence="8">Aspartic peptidase domain</fullName>
    </submittedName>
</protein>
<evidence type="ECO:0000313" key="9">
    <source>
        <dbReference type="Proteomes" id="UP000054937"/>
    </source>
</evidence>
<dbReference type="SUPFAM" id="SSF50630">
    <property type="entry name" value="Acid proteases"/>
    <property type="match status" value="1"/>
</dbReference>
<evidence type="ECO:0000256" key="5">
    <source>
        <dbReference type="PIRSR" id="PIRSR601461-2"/>
    </source>
</evidence>
<dbReference type="OrthoDB" id="311946at2759"/>
<comment type="similarity">
    <text evidence="1">Belongs to the peptidase A1 family.</text>
</comment>
<organism evidence="8 9">
    <name type="scientific">Pseudocohnilembus persalinus</name>
    <name type="common">Ciliate</name>
    <dbReference type="NCBI Taxonomy" id="266149"/>
    <lineage>
        <taxon>Eukaryota</taxon>
        <taxon>Sar</taxon>
        <taxon>Alveolata</taxon>
        <taxon>Ciliophora</taxon>
        <taxon>Intramacronucleata</taxon>
        <taxon>Oligohymenophorea</taxon>
        <taxon>Scuticociliatia</taxon>
        <taxon>Philasterida</taxon>
        <taxon>Pseudocohnilembidae</taxon>
        <taxon>Pseudocohnilembus</taxon>
    </lineage>
</organism>
<dbReference type="OMA" id="CECIDEM"/>
<evidence type="ECO:0000259" key="7">
    <source>
        <dbReference type="PROSITE" id="PS51767"/>
    </source>
</evidence>
<dbReference type="PROSITE" id="PS51767">
    <property type="entry name" value="PEPTIDASE_A1"/>
    <property type="match status" value="1"/>
</dbReference>
<keyword evidence="6" id="KW-1133">Transmembrane helix</keyword>
<dbReference type="Gene3D" id="2.40.70.10">
    <property type="entry name" value="Acid Proteases"/>
    <property type="match status" value="2"/>
</dbReference>
<dbReference type="InterPro" id="IPR021109">
    <property type="entry name" value="Peptidase_aspartic_dom_sf"/>
</dbReference>
<dbReference type="PANTHER" id="PTHR47966:SF51">
    <property type="entry name" value="BETA-SITE APP-CLEAVING ENZYME, ISOFORM A-RELATED"/>
    <property type="match status" value="1"/>
</dbReference>
<dbReference type="InterPro" id="IPR033121">
    <property type="entry name" value="PEPTIDASE_A1"/>
</dbReference>
<dbReference type="PRINTS" id="PR00792">
    <property type="entry name" value="PEPSIN"/>
</dbReference>
<accession>A0A0V0Q9S4</accession>
<gene>
    <name evidence="8" type="ORF">PPERSA_09448</name>
</gene>
<evidence type="ECO:0000256" key="2">
    <source>
        <dbReference type="ARBA" id="ARBA00022670"/>
    </source>
</evidence>
<feature type="disulfide bond" evidence="5">
    <location>
        <begin position="216"/>
        <end position="256"/>
    </location>
</feature>
<dbReference type="EMBL" id="LDAU01000225">
    <property type="protein sequence ID" value="KRW98923.1"/>
    <property type="molecule type" value="Genomic_DNA"/>
</dbReference>
<dbReference type="AlphaFoldDB" id="A0A0V0Q9S4"/>
<name>A0A0V0Q9S4_PSEPJ</name>
<evidence type="ECO:0000256" key="4">
    <source>
        <dbReference type="ARBA" id="ARBA00022801"/>
    </source>
</evidence>